<dbReference type="PROSITE" id="PS50042">
    <property type="entry name" value="CNMP_BINDING_3"/>
    <property type="match status" value="2"/>
</dbReference>
<feature type="region of interest" description="Disordered" evidence="1">
    <location>
        <begin position="452"/>
        <end position="496"/>
    </location>
</feature>
<dbReference type="EMBL" id="LGRX02000131">
    <property type="protein sequence ID" value="KAK3289436.1"/>
    <property type="molecule type" value="Genomic_DNA"/>
</dbReference>
<dbReference type="PANTHER" id="PTHR23011:SF28">
    <property type="entry name" value="CYCLIC NUCLEOTIDE-BINDING DOMAIN CONTAINING PROTEIN"/>
    <property type="match status" value="1"/>
</dbReference>
<protein>
    <recommendedName>
        <fullName evidence="2">Cyclic nucleotide-binding domain-containing protein</fullName>
    </recommendedName>
</protein>
<feature type="region of interest" description="Disordered" evidence="1">
    <location>
        <begin position="242"/>
        <end position="266"/>
    </location>
</feature>
<dbReference type="InterPro" id="IPR014710">
    <property type="entry name" value="RmlC-like_jellyroll"/>
</dbReference>
<sequence>MHSAHTPKSEGSRRKSLTNENQEFENISSVDLRSLHLLQQLPDIVFTALVPHLHLEARDTGDVIARQGDELTHWIIVLDGHVSLHEAERHKLNLGIKARPVGPQEDKEKNVARESPTPAPDRTTAERRRGSRGPAYLEQLEPPPSLGKENRQLSPARPCSTWPKPSTPKPQYNLFHTETGRERLQILEEDMHEAVTEEHEMSISMTDFSAAHPKHPPVLKGVGVLPVSPKHPPGLKGVGVLPGGAKRHASGNAAANGHGNRAAHHHAMHAGGAHSQRPAHIGTEERNHHSKIVCSLAAELVGQQVDQLGPDNSMCGDELFEVNHTTKYTAIATEPTRLVVCTKAHFRDVMMQVRADICFIPGRLHEIFSKDAESRTEAEIDTLCHLMTQRQLLANLPSSSQRRLARVLTLQRHPKHRVVWRQGDCATDVYLILQGYLSMFSTQGVPSALLEREDRGAPSVKTASSADGSQAQAEPDISKECTPASAQQSGKSKMPKKMGLAQWRGAGRRNSLLKLAAEGSTDAAKGPGDKLAGLAALVAGPDPAPEVELPRDICDVSHLGMLERRERFGRLRGYLGTGDCHNERTSSNTEESSACHSRT</sequence>
<reference evidence="3 4" key="1">
    <citation type="journal article" date="2015" name="Genome Biol. Evol.">
        <title>Comparative Genomics of a Bacterivorous Green Alga Reveals Evolutionary Causalities and Consequences of Phago-Mixotrophic Mode of Nutrition.</title>
        <authorList>
            <person name="Burns J.A."/>
            <person name="Paasch A."/>
            <person name="Narechania A."/>
            <person name="Kim E."/>
        </authorList>
    </citation>
    <scope>NUCLEOTIDE SEQUENCE [LARGE SCALE GENOMIC DNA]</scope>
    <source>
        <strain evidence="3 4">PLY_AMNH</strain>
    </source>
</reference>
<feature type="compositionally biased region" description="Low complexity" evidence="1">
    <location>
        <begin position="250"/>
        <end position="260"/>
    </location>
</feature>
<dbReference type="AlphaFoldDB" id="A0AAE0H418"/>
<keyword evidence="4" id="KW-1185">Reference proteome</keyword>
<organism evidence="3 4">
    <name type="scientific">Cymbomonas tetramitiformis</name>
    <dbReference type="NCBI Taxonomy" id="36881"/>
    <lineage>
        <taxon>Eukaryota</taxon>
        <taxon>Viridiplantae</taxon>
        <taxon>Chlorophyta</taxon>
        <taxon>Pyramimonadophyceae</taxon>
        <taxon>Pyramimonadales</taxon>
        <taxon>Pyramimonadaceae</taxon>
        <taxon>Cymbomonas</taxon>
    </lineage>
</organism>
<dbReference type="InterPro" id="IPR018490">
    <property type="entry name" value="cNMP-bd_dom_sf"/>
</dbReference>
<proteinExistence type="predicted"/>
<dbReference type="PANTHER" id="PTHR23011">
    <property type="entry name" value="CYCLIC NUCLEOTIDE-BINDING DOMAIN CONTAINING PROTEIN"/>
    <property type="match status" value="1"/>
</dbReference>
<evidence type="ECO:0000313" key="3">
    <source>
        <dbReference type="EMBL" id="KAK3289436.1"/>
    </source>
</evidence>
<feature type="region of interest" description="Disordered" evidence="1">
    <location>
        <begin position="575"/>
        <end position="599"/>
    </location>
</feature>
<evidence type="ECO:0000256" key="1">
    <source>
        <dbReference type="SAM" id="MobiDB-lite"/>
    </source>
</evidence>
<feature type="non-terminal residue" evidence="3">
    <location>
        <position position="599"/>
    </location>
</feature>
<feature type="region of interest" description="Disordered" evidence="1">
    <location>
        <begin position="1"/>
        <end position="21"/>
    </location>
</feature>
<accession>A0AAE0H418</accession>
<name>A0AAE0H418_9CHLO</name>
<feature type="region of interest" description="Disordered" evidence="1">
    <location>
        <begin position="95"/>
        <end position="173"/>
    </location>
</feature>
<evidence type="ECO:0000313" key="4">
    <source>
        <dbReference type="Proteomes" id="UP001190700"/>
    </source>
</evidence>
<dbReference type="SUPFAM" id="SSF51206">
    <property type="entry name" value="cAMP-binding domain-like"/>
    <property type="match status" value="2"/>
</dbReference>
<gene>
    <name evidence="3" type="ORF">CYMTET_3138</name>
</gene>
<dbReference type="InterPro" id="IPR000595">
    <property type="entry name" value="cNMP-bd_dom"/>
</dbReference>
<dbReference type="CDD" id="cd00038">
    <property type="entry name" value="CAP_ED"/>
    <property type="match status" value="2"/>
</dbReference>
<feature type="domain" description="Cyclic nucleotide-binding" evidence="2">
    <location>
        <begin position="37"/>
        <end position="84"/>
    </location>
</feature>
<dbReference type="Proteomes" id="UP001190700">
    <property type="component" value="Unassembled WGS sequence"/>
</dbReference>
<comment type="caution">
    <text evidence="3">The sequence shown here is derived from an EMBL/GenBank/DDBJ whole genome shotgun (WGS) entry which is preliminary data.</text>
</comment>
<feature type="domain" description="Cyclic nucleotide-binding" evidence="2">
    <location>
        <begin position="392"/>
        <end position="456"/>
    </location>
</feature>
<dbReference type="Gene3D" id="2.60.120.10">
    <property type="entry name" value="Jelly Rolls"/>
    <property type="match status" value="2"/>
</dbReference>
<feature type="compositionally biased region" description="Polar residues" evidence="1">
    <location>
        <begin position="461"/>
        <end position="472"/>
    </location>
</feature>
<evidence type="ECO:0000259" key="2">
    <source>
        <dbReference type="PROSITE" id="PS50042"/>
    </source>
</evidence>